<protein>
    <recommendedName>
        <fullName evidence="8">RpiR family transcriptional regulator</fullName>
    </recommendedName>
</protein>
<dbReference type="SUPFAM" id="SSF46689">
    <property type="entry name" value="Homeodomain-like"/>
    <property type="match status" value="1"/>
</dbReference>
<keyword evidence="1" id="KW-0805">Transcription regulation</keyword>
<keyword evidence="3" id="KW-0804">Transcription</keyword>
<dbReference type="SUPFAM" id="SSF53697">
    <property type="entry name" value="SIS domain"/>
    <property type="match status" value="1"/>
</dbReference>
<accession>A0ABR4XPZ7</accession>
<evidence type="ECO:0000313" key="6">
    <source>
        <dbReference type="EMBL" id="KGO30170.1"/>
    </source>
</evidence>
<dbReference type="Gene3D" id="3.40.50.10490">
    <property type="entry name" value="Glucose-6-phosphate isomerase like protein, domain 1"/>
    <property type="match status" value="1"/>
</dbReference>
<dbReference type="InterPro" id="IPR046348">
    <property type="entry name" value="SIS_dom_sf"/>
</dbReference>
<keyword evidence="2" id="KW-0238">DNA-binding</keyword>
<feature type="domain" description="HTH rpiR-type" evidence="4">
    <location>
        <begin position="1"/>
        <end position="77"/>
    </location>
</feature>
<gene>
    <name evidence="6" type="ORF">Q757_06780</name>
</gene>
<evidence type="ECO:0000259" key="5">
    <source>
        <dbReference type="PROSITE" id="PS51464"/>
    </source>
</evidence>
<dbReference type="InterPro" id="IPR036388">
    <property type="entry name" value="WH-like_DNA-bd_sf"/>
</dbReference>
<dbReference type="InterPro" id="IPR009057">
    <property type="entry name" value="Homeodomain-like_sf"/>
</dbReference>
<sequence length="284" mass="31875">MDSFLAKLSNEEKFTASEKKIAAYLINNGLHVLNMSAEQIGKATKTSGATVIRFAKKIGYSGLPNLKLDLASGTNENNFKNMDEIEQDDTVKGIYEKMGTRFKLIPDVIEERNPPKNIDLVVNSIESAKNIFVYGITASSLIAQDIQQKFTRIGLSVVFNPDFHQMVTTLQALSEPGDVSFCISDSGKTPEILLFQKISHELNLKTIGITSDNNSPLSKNSDLNLYSYKQVFSQVRSASTTGLMSQFYLIDILFYRYLSQNFDQGMANVLETRERIDKELRRVK</sequence>
<dbReference type="PROSITE" id="PS51071">
    <property type="entry name" value="HTH_RPIR"/>
    <property type="match status" value="1"/>
</dbReference>
<dbReference type="InterPro" id="IPR000281">
    <property type="entry name" value="HTH_RpiR"/>
</dbReference>
<evidence type="ECO:0000256" key="3">
    <source>
        <dbReference type="ARBA" id="ARBA00023163"/>
    </source>
</evidence>
<dbReference type="InterPro" id="IPR035472">
    <property type="entry name" value="RpiR-like_SIS"/>
</dbReference>
<organism evidence="6 7">
    <name type="scientific">Oenococcus alcoholitolerans</name>
    <dbReference type="NCBI Taxonomy" id="931074"/>
    <lineage>
        <taxon>Bacteria</taxon>
        <taxon>Bacillati</taxon>
        <taxon>Bacillota</taxon>
        <taxon>Bacilli</taxon>
        <taxon>Lactobacillales</taxon>
        <taxon>Lactobacillaceae</taxon>
        <taxon>Oenococcus</taxon>
    </lineage>
</organism>
<feature type="domain" description="SIS" evidence="5">
    <location>
        <begin position="121"/>
        <end position="263"/>
    </location>
</feature>
<evidence type="ECO:0000313" key="7">
    <source>
        <dbReference type="Proteomes" id="UP000030023"/>
    </source>
</evidence>
<dbReference type="Proteomes" id="UP000030023">
    <property type="component" value="Unassembled WGS sequence"/>
</dbReference>
<dbReference type="CDD" id="cd05013">
    <property type="entry name" value="SIS_RpiR"/>
    <property type="match status" value="1"/>
</dbReference>
<dbReference type="InterPro" id="IPR047640">
    <property type="entry name" value="RpiR-like"/>
</dbReference>
<dbReference type="PROSITE" id="PS51464">
    <property type="entry name" value="SIS"/>
    <property type="match status" value="1"/>
</dbReference>
<dbReference type="PANTHER" id="PTHR30514">
    <property type="entry name" value="GLUCOKINASE"/>
    <property type="match status" value="1"/>
</dbReference>
<proteinExistence type="predicted"/>
<keyword evidence="7" id="KW-1185">Reference proteome</keyword>
<dbReference type="Pfam" id="PF01380">
    <property type="entry name" value="SIS"/>
    <property type="match status" value="1"/>
</dbReference>
<evidence type="ECO:0000256" key="2">
    <source>
        <dbReference type="ARBA" id="ARBA00023125"/>
    </source>
</evidence>
<reference evidence="6 7" key="1">
    <citation type="journal article" date="2014" name="Antonie Van Leeuwenhoek">
        <title>Oenococcus alcoholitolerans sp. nov., a lactic acid bacteria isolated from cachaca and ethanol fermentation processes.</title>
        <authorList>
            <person name="Badotti F."/>
            <person name="Moreira A.P."/>
            <person name="Tonon L.A."/>
            <person name="de Lucena B.T."/>
            <person name="Gomes Fde C."/>
            <person name="Kruger R."/>
            <person name="Thompson C.C."/>
            <person name="de Morais M.A.Jr."/>
            <person name="Rosa C.A."/>
            <person name="Thompson F.L."/>
        </authorList>
    </citation>
    <scope>NUCLEOTIDE SEQUENCE [LARGE SCALE GENOMIC DNA]</scope>
    <source>
        <strain evidence="6 7">UFRJ-M7.2.18</strain>
    </source>
</reference>
<evidence type="ECO:0008006" key="8">
    <source>
        <dbReference type="Google" id="ProtNLM"/>
    </source>
</evidence>
<dbReference type="Gene3D" id="1.10.10.10">
    <property type="entry name" value="Winged helix-like DNA-binding domain superfamily/Winged helix DNA-binding domain"/>
    <property type="match status" value="1"/>
</dbReference>
<dbReference type="EMBL" id="AXCV01000327">
    <property type="protein sequence ID" value="KGO30170.1"/>
    <property type="molecule type" value="Genomic_DNA"/>
</dbReference>
<evidence type="ECO:0000256" key="1">
    <source>
        <dbReference type="ARBA" id="ARBA00023015"/>
    </source>
</evidence>
<comment type="caution">
    <text evidence="6">The sequence shown here is derived from an EMBL/GenBank/DDBJ whole genome shotgun (WGS) entry which is preliminary data.</text>
</comment>
<dbReference type="PANTHER" id="PTHR30514:SF10">
    <property type="entry name" value="MURR_RPIR FAMILY TRANSCRIPTIONAL REGULATOR"/>
    <property type="match status" value="1"/>
</dbReference>
<evidence type="ECO:0000259" key="4">
    <source>
        <dbReference type="PROSITE" id="PS51071"/>
    </source>
</evidence>
<dbReference type="Pfam" id="PF01418">
    <property type="entry name" value="HTH_6"/>
    <property type="match status" value="1"/>
</dbReference>
<dbReference type="InterPro" id="IPR001347">
    <property type="entry name" value="SIS_dom"/>
</dbReference>
<name>A0ABR4XPZ7_9LACO</name>